<dbReference type="PATRIC" id="fig|216942.3.peg.443"/>
<evidence type="ECO:0000256" key="8">
    <source>
        <dbReference type="SAM" id="Phobius"/>
    </source>
</evidence>
<dbReference type="KEGG" id="sll:SLITO_v1c04400"/>
<dbReference type="PANTHER" id="PTHR24221:SF503">
    <property type="entry name" value="MITOCHONDRIAL POTASSIUM CHANNEL ATP-BINDING SUBUNIT"/>
    <property type="match status" value="1"/>
</dbReference>
<dbReference type="SMART" id="SM00382">
    <property type="entry name" value="AAA"/>
    <property type="match status" value="1"/>
</dbReference>
<dbReference type="Pfam" id="PF00664">
    <property type="entry name" value="ABC_membrane"/>
    <property type="match status" value="1"/>
</dbReference>
<protein>
    <submittedName>
        <fullName evidence="11">ABC transporter ATP-binding protein</fullName>
    </submittedName>
</protein>
<keyword evidence="7 8" id="KW-0472">Membrane</keyword>
<dbReference type="PROSITE" id="PS50929">
    <property type="entry name" value="ABC_TM1F"/>
    <property type="match status" value="1"/>
</dbReference>
<feature type="transmembrane region" description="Helical" evidence="8">
    <location>
        <begin position="32"/>
        <end position="57"/>
    </location>
</feature>
<dbReference type="CDD" id="cd03249">
    <property type="entry name" value="ABC_MTABC3_MDL1_MDL2"/>
    <property type="match status" value="1"/>
</dbReference>
<dbReference type="RefSeq" id="WP_158500618.1">
    <property type="nucleotide sequence ID" value="NZ_CP012357.1"/>
</dbReference>
<evidence type="ECO:0000256" key="2">
    <source>
        <dbReference type="ARBA" id="ARBA00005417"/>
    </source>
</evidence>
<evidence type="ECO:0000256" key="1">
    <source>
        <dbReference type="ARBA" id="ARBA00004651"/>
    </source>
</evidence>
<dbReference type="SUPFAM" id="SSF52540">
    <property type="entry name" value="P-loop containing nucleoside triphosphate hydrolases"/>
    <property type="match status" value="1"/>
</dbReference>
<dbReference type="InterPro" id="IPR011527">
    <property type="entry name" value="ABC1_TM_dom"/>
</dbReference>
<dbReference type="InterPro" id="IPR017871">
    <property type="entry name" value="ABC_transporter-like_CS"/>
</dbReference>
<keyword evidence="5 11" id="KW-0067">ATP-binding</keyword>
<evidence type="ECO:0000256" key="4">
    <source>
        <dbReference type="ARBA" id="ARBA00022741"/>
    </source>
</evidence>
<dbReference type="GO" id="GO:0005886">
    <property type="term" value="C:plasma membrane"/>
    <property type="evidence" value="ECO:0007669"/>
    <property type="project" value="UniProtKB-SubCell"/>
</dbReference>
<evidence type="ECO:0000259" key="10">
    <source>
        <dbReference type="PROSITE" id="PS50929"/>
    </source>
</evidence>
<feature type="transmembrane region" description="Helical" evidence="8">
    <location>
        <begin position="77"/>
        <end position="98"/>
    </location>
</feature>
<dbReference type="GO" id="GO:0140359">
    <property type="term" value="F:ABC-type transporter activity"/>
    <property type="evidence" value="ECO:0007669"/>
    <property type="project" value="InterPro"/>
</dbReference>
<dbReference type="Gene3D" id="3.40.50.300">
    <property type="entry name" value="P-loop containing nucleotide triphosphate hydrolases"/>
    <property type="match status" value="1"/>
</dbReference>
<dbReference type="GO" id="GO:0016887">
    <property type="term" value="F:ATP hydrolysis activity"/>
    <property type="evidence" value="ECO:0007669"/>
    <property type="project" value="InterPro"/>
</dbReference>
<evidence type="ECO:0000256" key="7">
    <source>
        <dbReference type="ARBA" id="ARBA00023136"/>
    </source>
</evidence>
<evidence type="ECO:0000313" key="12">
    <source>
        <dbReference type="Proteomes" id="UP000067476"/>
    </source>
</evidence>
<dbReference type="Pfam" id="PF00005">
    <property type="entry name" value="ABC_tran"/>
    <property type="match status" value="1"/>
</dbReference>
<accession>A0A0K1W1P4</accession>
<comment type="subcellular location">
    <subcellularLocation>
        <location evidence="1">Cell membrane</location>
        <topology evidence="1">Multi-pass membrane protein</topology>
    </subcellularLocation>
</comment>
<sequence length="601" mass="67894">MQKVKERVKFFSKDKFKKYGALLKGSIKAYPFLFSTYIFLAIFDTTLFSCMSLVIANLIKNITGEGGATLFGLQMHWYSWTAIGISMVVTYAIVEYFFNYVGGVWTRKIEIWLRVKCLKALVDVDLTFYSKNQIGNYMTKIIGDSQGAADGLNEWTNNFIYIIIMLILINIIMFALDPLIAAIALSVFVVLLILSLFVFFAYRKSTIESIDYKQNLDADNTDRLMNIRLIKSSGTELSELERIKVNNKLYAKKVNKTVWWGTFLIIFANFFGWILPGLITISIILIYNGTYSISQISALIIPFVSTVTILTGAMFLLPMVLRALSISMNCNWRLNYIYSQESLIKYSLEPVKIDSIDKIEIKDMEFIYPESPNKVILPKTSLTFEKGKSYAFVGETGSGKSTIAKVLLRFYDPSQGKVLINGINLKNIDMPSYLDKLGYVEQEPQILYGTVMDNIRYAKFDATDEEVIAAAKKASLHNFILTLSDKYDTILGERGFIFSGGQKQRLVIARMFLKNPELLILDEATSALDNIVEKEVQAQLDKLIVGRTTIVIAHRLSTIRDCDQIIVLGGNAGGIVQMGTFDELKEQEGHFINLYKAGLMG</sequence>
<dbReference type="Gene3D" id="1.20.1560.10">
    <property type="entry name" value="ABC transporter type 1, transmembrane domain"/>
    <property type="match status" value="1"/>
</dbReference>
<dbReference type="InterPro" id="IPR027417">
    <property type="entry name" value="P-loop_NTPase"/>
</dbReference>
<dbReference type="GO" id="GO:0005524">
    <property type="term" value="F:ATP binding"/>
    <property type="evidence" value="ECO:0007669"/>
    <property type="project" value="UniProtKB-KW"/>
</dbReference>
<evidence type="ECO:0000259" key="9">
    <source>
        <dbReference type="PROSITE" id="PS50893"/>
    </source>
</evidence>
<name>A0A0K1W1P4_9MOLU</name>
<organism evidence="11 12">
    <name type="scientific">Spiroplasma litorale</name>
    <dbReference type="NCBI Taxonomy" id="216942"/>
    <lineage>
        <taxon>Bacteria</taxon>
        <taxon>Bacillati</taxon>
        <taxon>Mycoplasmatota</taxon>
        <taxon>Mollicutes</taxon>
        <taxon>Entomoplasmatales</taxon>
        <taxon>Spiroplasmataceae</taxon>
        <taxon>Spiroplasma</taxon>
    </lineage>
</organism>
<dbReference type="FunFam" id="3.40.50.300:FF:000218">
    <property type="entry name" value="Multidrug ABC transporter ATP-binding protein"/>
    <property type="match status" value="1"/>
</dbReference>
<evidence type="ECO:0000256" key="6">
    <source>
        <dbReference type="ARBA" id="ARBA00022989"/>
    </source>
</evidence>
<dbReference type="AlphaFoldDB" id="A0A0K1W1P4"/>
<feature type="transmembrane region" description="Helical" evidence="8">
    <location>
        <begin position="182"/>
        <end position="202"/>
    </location>
</feature>
<gene>
    <name evidence="11" type="ORF">SLITO_v1c04400</name>
</gene>
<evidence type="ECO:0000313" key="11">
    <source>
        <dbReference type="EMBL" id="AKX34093.1"/>
    </source>
</evidence>
<keyword evidence="12" id="KW-1185">Reference proteome</keyword>
<dbReference type="InterPro" id="IPR039421">
    <property type="entry name" value="Type_1_exporter"/>
</dbReference>
<comment type="similarity">
    <text evidence="2">Belongs to the ABC transporter superfamily.</text>
</comment>
<dbReference type="InterPro" id="IPR003439">
    <property type="entry name" value="ABC_transporter-like_ATP-bd"/>
</dbReference>
<feature type="transmembrane region" description="Helical" evidence="8">
    <location>
        <begin position="299"/>
        <end position="324"/>
    </location>
</feature>
<dbReference type="PROSITE" id="PS00211">
    <property type="entry name" value="ABC_TRANSPORTER_1"/>
    <property type="match status" value="1"/>
</dbReference>
<evidence type="ECO:0000256" key="3">
    <source>
        <dbReference type="ARBA" id="ARBA00022692"/>
    </source>
</evidence>
<dbReference type="STRING" id="216942.SLITO_v1c04400"/>
<dbReference type="PANTHER" id="PTHR24221">
    <property type="entry name" value="ATP-BINDING CASSETTE SUB-FAMILY B"/>
    <property type="match status" value="1"/>
</dbReference>
<reference evidence="11 12" key="1">
    <citation type="journal article" date="2015" name="Genome Announc.">
        <title>Complete Genome Sequence of Spiroplasma litorale TN-1T (DSM 21781), a Bacterium Isolated from a Green-Eyed Horsefly (Tabanus nigrovittatus).</title>
        <authorList>
            <person name="Lo W.S."/>
            <person name="Lai Y.C."/>
            <person name="Lien Y.W."/>
            <person name="Wang T.H."/>
            <person name="Kuo C.H."/>
        </authorList>
    </citation>
    <scope>NUCLEOTIDE SEQUENCE [LARGE SCALE GENOMIC DNA]</scope>
    <source>
        <strain evidence="11 12">TN-1</strain>
    </source>
</reference>
<proteinExistence type="inferred from homology"/>
<evidence type="ECO:0000256" key="5">
    <source>
        <dbReference type="ARBA" id="ARBA00022840"/>
    </source>
</evidence>
<keyword evidence="3 8" id="KW-0812">Transmembrane</keyword>
<keyword evidence="6 8" id="KW-1133">Transmembrane helix</keyword>
<feature type="transmembrane region" description="Helical" evidence="8">
    <location>
        <begin position="258"/>
        <end position="287"/>
    </location>
</feature>
<dbReference type="PROSITE" id="PS50893">
    <property type="entry name" value="ABC_TRANSPORTER_2"/>
    <property type="match status" value="1"/>
</dbReference>
<dbReference type="SUPFAM" id="SSF90123">
    <property type="entry name" value="ABC transporter transmembrane region"/>
    <property type="match status" value="1"/>
</dbReference>
<keyword evidence="4" id="KW-0547">Nucleotide-binding</keyword>
<feature type="domain" description="ABC transmembrane type-1" evidence="10">
    <location>
        <begin position="38"/>
        <end position="322"/>
    </location>
</feature>
<dbReference type="EMBL" id="CP012357">
    <property type="protein sequence ID" value="AKX34093.1"/>
    <property type="molecule type" value="Genomic_DNA"/>
</dbReference>
<feature type="domain" description="ABC transporter" evidence="9">
    <location>
        <begin position="359"/>
        <end position="597"/>
    </location>
</feature>
<dbReference type="Proteomes" id="UP000067476">
    <property type="component" value="Chromosome"/>
</dbReference>
<dbReference type="InterPro" id="IPR003593">
    <property type="entry name" value="AAA+_ATPase"/>
</dbReference>
<feature type="transmembrane region" description="Helical" evidence="8">
    <location>
        <begin position="159"/>
        <end position="176"/>
    </location>
</feature>
<dbReference type="OrthoDB" id="9763744at2"/>
<dbReference type="InterPro" id="IPR036640">
    <property type="entry name" value="ABC1_TM_sf"/>
</dbReference>